<name>A0A1H8F6C8_9FIRM</name>
<dbReference type="SMART" id="SM00062">
    <property type="entry name" value="PBPb"/>
    <property type="match status" value="1"/>
</dbReference>
<gene>
    <name evidence="4" type="ORF">SAMN05216454_10210</name>
</gene>
<dbReference type="PROSITE" id="PS51257">
    <property type="entry name" value="PROKAR_LIPOPROTEIN"/>
    <property type="match status" value="1"/>
</dbReference>
<evidence type="ECO:0000313" key="5">
    <source>
        <dbReference type="Proteomes" id="UP000199512"/>
    </source>
</evidence>
<dbReference type="RefSeq" id="WP_091973766.1">
    <property type="nucleotide sequence ID" value="NZ_FODF01000002.1"/>
</dbReference>
<evidence type="ECO:0000313" key="4">
    <source>
        <dbReference type="EMBL" id="SEN27215.1"/>
    </source>
</evidence>
<accession>A0A1H8F6C8</accession>
<feature type="chain" id="PRO_5038858957" evidence="2">
    <location>
        <begin position="25"/>
        <end position="272"/>
    </location>
</feature>
<dbReference type="Proteomes" id="UP000199512">
    <property type="component" value="Unassembled WGS sequence"/>
</dbReference>
<protein>
    <submittedName>
        <fullName evidence="4">Amino acid ABC transporter substrate-binding protein, PAAT family</fullName>
    </submittedName>
</protein>
<proteinExistence type="predicted"/>
<dbReference type="Gene3D" id="3.40.190.10">
    <property type="entry name" value="Periplasmic binding protein-like II"/>
    <property type="match status" value="2"/>
</dbReference>
<evidence type="ECO:0000259" key="3">
    <source>
        <dbReference type="SMART" id="SM00062"/>
    </source>
</evidence>
<feature type="signal peptide" evidence="2">
    <location>
        <begin position="1"/>
        <end position="24"/>
    </location>
</feature>
<dbReference type="InterPro" id="IPR001638">
    <property type="entry name" value="Solute-binding_3/MltF_N"/>
</dbReference>
<dbReference type="EMBL" id="FODF01000002">
    <property type="protein sequence ID" value="SEN27215.1"/>
    <property type="molecule type" value="Genomic_DNA"/>
</dbReference>
<keyword evidence="5" id="KW-1185">Reference proteome</keyword>
<organism evidence="4 5">
    <name type="scientific">Peptostreptococcus russellii</name>
    <dbReference type="NCBI Taxonomy" id="215200"/>
    <lineage>
        <taxon>Bacteria</taxon>
        <taxon>Bacillati</taxon>
        <taxon>Bacillota</taxon>
        <taxon>Clostridia</taxon>
        <taxon>Peptostreptococcales</taxon>
        <taxon>Peptostreptococcaceae</taxon>
        <taxon>Peptostreptococcus</taxon>
    </lineage>
</organism>
<dbReference type="OrthoDB" id="8613538at2"/>
<dbReference type="Pfam" id="PF00497">
    <property type="entry name" value="SBP_bac_3"/>
    <property type="match status" value="1"/>
</dbReference>
<keyword evidence="1 2" id="KW-0732">Signal</keyword>
<dbReference type="SUPFAM" id="SSF53850">
    <property type="entry name" value="Periplasmic binding protein-like II"/>
    <property type="match status" value="1"/>
</dbReference>
<dbReference type="PANTHER" id="PTHR35936">
    <property type="entry name" value="MEMBRANE-BOUND LYTIC MUREIN TRANSGLYCOSYLASE F"/>
    <property type="match status" value="1"/>
</dbReference>
<dbReference type="PANTHER" id="PTHR35936:SF19">
    <property type="entry name" value="AMINO-ACID-BINDING PROTEIN YXEM-RELATED"/>
    <property type="match status" value="1"/>
</dbReference>
<sequence length="272" mass="31251">MKKNLFVKVVLSSLVLLLAVGCGKQEDNKKDDAAQSNAEKQQVIRVGTSASYNPWAFQEDDKLKGFEIDVWNEIAKREDYKLEFKLGQFSGLVGMLDAGEIDTVAHQMSITPEREEKYYLSAPYAYSYYDLFVKDDSSYKTLEDLKGKKVGCWLGGNGEKTCREINDKYHMNWDIVTYDGVPMEEELKMGRVDAIWQGEIKTLAVMKKNKLPIRQINQKLVYEVNAYPFRKDDAGKEMSEKVSKAIDEMRKDGTLSKLSEKWFDVDITKKEQ</sequence>
<dbReference type="AlphaFoldDB" id="A0A1H8F6C8"/>
<evidence type="ECO:0000256" key="1">
    <source>
        <dbReference type="ARBA" id="ARBA00022729"/>
    </source>
</evidence>
<evidence type="ECO:0000256" key="2">
    <source>
        <dbReference type="SAM" id="SignalP"/>
    </source>
</evidence>
<dbReference type="STRING" id="215200.SAMN05216454_10210"/>
<feature type="domain" description="Solute-binding protein family 3/N-terminal" evidence="3">
    <location>
        <begin position="43"/>
        <end position="266"/>
    </location>
</feature>
<reference evidence="4 5" key="1">
    <citation type="submission" date="2016-10" db="EMBL/GenBank/DDBJ databases">
        <authorList>
            <person name="de Groot N.N."/>
        </authorList>
    </citation>
    <scope>NUCLEOTIDE SEQUENCE [LARGE SCALE GENOMIC DNA]</scope>
    <source>
        <strain evidence="4 5">Calf135</strain>
    </source>
</reference>